<evidence type="ECO:0000256" key="3">
    <source>
        <dbReference type="ARBA" id="ARBA00011370"/>
    </source>
</evidence>
<feature type="domain" description="FAT" evidence="24">
    <location>
        <begin position="1350"/>
        <end position="1920"/>
    </location>
</feature>
<evidence type="ECO:0000259" key="23">
    <source>
        <dbReference type="PROSITE" id="PS50290"/>
    </source>
</evidence>
<evidence type="ECO:0000259" key="24">
    <source>
        <dbReference type="PROSITE" id="PS51189"/>
    </source>
</evidence>
<dbReference type="PROSITE" id="PS00916">
    <property type="entry name" value="PI3_4_KINASE_2"/>
    <property type="match status" value="1"/>
</dbReference>
<sequence>MARRVPTANGAQGDGAVPPPSTLAAQIVHNQTRPETPQQNGENPTFPKLLHAILNDPAAAQETGSRVNVQLIDVVAEAGLAPLTLNNPFAQYDTLIPQANDSLAVIEKTIKRQPRVLLTPIREDGPPLALPLFARLIAICGRPKCQDLPVARLLGSLIRALTPSTELWQSAEILQQVCQATVDETLSALEAPAVPGASLTIRLPPTRNVATLWPQSESAIASPYLCQVDISEHAEAFMLALLLSAIPSLEPYWRREAHLRLSKIVWPLRDRLEKAHQWEHALGQLFLLPDNVIFLRLFLRSMVQDSKQANLPTELQRQLAVALVRMLRDLHSVTKDVLLSEILSLAASDSFGDLHEDLKISLVTWLARFVPDWQLPDQVLAIRDALRQDNVMADGEFHLAFRELCVFDASAPTHPRRRKRRRITLEAKADQLPSPTRHLTRLLTGIESDDLMTLAEQAPETYRTLTEDERCRSWQLLTMVSENEPALVIQIVGKILGTPELQETKRVRVLTMFTVRACVQRLSDQKTMDLGTTQIGQLCLSSLHSSIRELRIAAGQCLPYFLRDNLPDSMKTNNRRVALEYLRSLSERNVASEQETLIGAWGEVGLVCGDRELNLVLLRLVDYIGHTNSLISAVASAELEKLAAARKQTMGDLFAPFWGTIALSVVQDLHSRPQKAQQLCDLLGTDINHFLVNTQRDTVPTLVLTKKSDILERIASARSTSIHELCLQPVANRAATLALLLSQPASDVEEAAVECLAEVAPSFRGVDLAIFIRPDPISVACEMLKHSGDAPEQRKLRLYHAIQTFANLAERRPGQSRAHSKSSRTLTEFFDTHILGIMAHYSTFLEGLMVAPPLSEKLRVLNAIRDMIRLTKSHASIALPQIRACLQSAMERPELCEAAFSAWLELLAVLAPEDTIQMLDQTFALVVRRWSHFSPELQEAAHGKIADLLKNHNKLVQECIMTLPSLKSIPLLAKFDAEIERLRGQESVAAHCSAFEKRLQDESVSIIHQALEELVPFLIKHQEFIHDSAVSEQPVPVLSALLRALLDVTTKYSATSADIADLCGKAIGIIGCLDPNRVEATRKQRKLLVLSNFEKSEEAVDWVITLLEEVLVKAFMSVTNARAQGFLAYVMQELFKFCNFTEGNTIRTRSSQMPPVQQRWMTMPEHVRITVTPFLTSRYLVNNINTTAPNRQYPGFAIDSGYSSWLRSLVFDLMWKGKGDNPKLVFPLLARLVRGHDLAIPNFILPYAMLNIVLGGTVAEVQGIAQELLAVLQCQPASPAQLDTVKQCSATVFGVLDYMTSWLQEKKRVLSQTRADAYRTGTSPGDFNEVKDMAHIEELERFLAVIPAEALATRAMECGSYARALFNWEQYIRQERSLIPSPRLSQQAEEMYGRLQSIYASIDDPDGLEGIGAHLSFLTEEQQVIQHTKAGRWTAAQAWYELRLAEEPTDSDAQISLLNCLRESGQYAALLRYAQTFLHNEGNAGHLEGTAKVCSLAIEAQWMTGDMDGLAARVKAIKPSGSHNFDIGIGRLLVATAAVDHQSLSAQLSALRTSIAKSMTETGTNSLQACHGELMQLHALYEIEAINGSDEQQVARFFETSTKRLAALGSYTADKQYLVGLRRAIMSARSDKYDAGDVGSLWLLAARLARKAGNTHSAYNAVLQAYACGDQAAKLEEARLLWHEGHQRQAIQALQTGIDSGAFETAAGDMEENSESSERTQRQNMLAARAHLLLAKWLDASGQSQSKDMTLRYQYAAKNFQRWEKGHYYLGKHYNKLLEAEKALPKAKQSAAYLTGDIARSVVENLMRSIPFGNKYWHQTIPRILTLWLDLGMETMARARTEDQAVFDKRVKSLQSVNKQLQKYFERIPPYVFYTALPQMISRISHPHPEVWRQLSSCLTRIVAAHPSQALWSLLAVVRATDRTRAERGIEILNRLKDPKSKAKTDGTDVRSMITQGQKLSDGLLRACEQHVEPRKSNVSLSKDLGFNHKLAPSALVVPIEATLSPNLPGGADCNKIRRHHAFAQDKITIQSFADEVLVLSSLQRPRKIVARGSDGKQYGLLCKPKDDLRKDQRLMEFNGIINRALKRDPESSKRRLYIKTYAVTPLSEESGTLEWVEGIKPIRDILLNGYARKGIRPNYNDIRGNLNEACAAPEYGHLFNERVLSHFPPVLHEWFTETYTEPETWFAARLRYARTAAVMSMTGHVLGLGDRHGENILLEEGSGGVFHVDFNCLFDKGLTFEKPELVPFRLTHNMVDAMGPYGYEGPFRKSSELTLGLLRQNKDTLMTVLETFLYDPTTDFAGKRKRTTPGVPETPQEILDSVDGKLKGLLKGENVPLGVEGYVDALIREAVSPFNLASMYIGWCAFL</sequence>
<dbReference type="PROSITE" id="PS51190">
    <property type="entry name" value="FATC"/>
    <property type="match status" value="1"/>
</dbReference>
<dbReference type="InterPro" id="IPR018936">
    <property type="entry name" value="PI3/4_kinase_CS"/>
</dbReference>
<keyword evidence="11" id="KW-0067">ATP-binding</keyword>
<evidence type="ECO:0000256" key="11">
    <source>
        <dbReference type="ARBA" id="ARBA00022840"/>
    </source>
</evidence>
<evidence type="ECO:0000256" key="6">
    <source>
        <dbReference type="ARBA" id="ARBA00022527"/>
    </source>
</evidence>
<feature type="region of interest" description="Disordered" evidence="22">
    <location>
        <begin position="1"/>
        <end position="21"/>
    </location>
</feature>
<dbReference type="Pfam" id="PF25030">
    <property type="entry name" value="M-HEAT_ATR"/>
    <property type="match status" value="1"/>
</dbReference>
<evidence type="ECO:0000256" key="14">
    <source>
        <dbReference type="ARBA" id="ARBA00023242"/>
    </source>
</evidence>
<evidence type="ECO:0000256" key="12">
    <source>
        <dbReference type="ARBA" id="ARBA00022853"/>
    </source>
</evidence>
<keyword evidence="14" id="KW-0539">Nucleus</keyword>
<comment type="function">
    <text evidence="16">Serine/threonine protein kinase which activates checkpoint signaling upon genotoxic stresses such as ionizing radiation (IR), ultraviolet light (UV), or DNA replication stalling, thereby acting as a DNA damage sensor. Recognizes the substrate consensus sequence [ST]-Q. Phosphorylates histone H2A to form H2AS128ph (gamma-H2A) at sites of DNA damage, involved in the regulation of DNA damage response mechanism. Required for the control of telomere length and genome stability.</text>
</comment>
<dbReference type="SUPFAM" id="SSF56112">
    <property type="entry name" value="Protein kinase-like (PK-like)"/>
    <property type="match status" value="1"/>
</dbReference>
<dbReference type="InterPro" id="IPR036940">
    <property type="entry name" value="PI3/4_kinase_cat_sf"/>
</dbReference>
<dbReference type="GO" id="GO:0000077">
    <property type="term" value="P:DNA damage checkpoint signaling"/>
    <property type="evidence" value="ECO:0007669"/>
    <property type="project" value="TreeGrafter"/>
</dbReference>
<evidence type="ECO:0000256" key="5">
    <source>
        <dbReference type="ARBA" id="ARBA00021345"/>
    </source>
</evidence>
<evidence type="ECO:0000256" key="4">
    <source>
        <dbReference type="ARBA" id="ARBA00012513"/>
    </source>
</evidence>
<dbReference type="InterPro" id="IPR012993">
    <property type="entry name" value="UME"/>
</dbReference>
<dbReference type="GO" id="GO:0005524">
    <property type="term" value="F:ATP binding"/>
    <property type="evidence" value="ECO:0007669"/>
    <property type="project" value="UniProtKB-KW"/>
</dbReference>
<name>A0AAV9JPX7_9PEZI</name>
<dbReference type="PROSITE" id="PS51189">
    <property type="entry name" value="FAT"/>
    <property type="match status" value="1"/>
</dbReference>
<dbReference type="FunFam" id="1.10.1070.11:FF:000031">
    <property type="entry name" value="Phosphatidyl inositol 3-kinase"/>
    <property type="match status" value="1"/>
</dbReference>
<dbReference type="PANTHER" id="PTHR11139">
    <property type="entry name" value="ATAXIA TELANGIECTASIA MUTATED ATM -RELATED"/>
    <property type="match status" value="1"/>
</dbReference>
<dbReference type="GO" id="GO:0006281">
    <property type="term" value="P:DNA repair"/>
    <property type="evidence" value="ECO:0007669"/>
    <property type="project" value="UniProtKB-KW"/>
</dbReference>
<keyword evidence="6" id="KW-0723">Serine/threonine-protein kinase</keyword>
<dbReference type="Proteomes" id="UP001324427">
    <property type="component" value="Unassembled WGS sequence"/>
</dbReference>
<dbReference type="Pfam" id="PF02260">
    <property type="entry name" value="FATC"/>
    <property type="match status" value="1"/>
</dbReference>
<protein>
    <recommendedName>
        <fullName evidence="5">Serine/threonine-protein kinase MEC1</fullName>
        <ecNumber evidence="4">2.7.11.1</ecNumber>
    </recommendedName>
    <alternativeName>
        <fullName evidence="19">ATR homolog</fullName>
    </alternativeName>
    <alternativeName>
        <fullName evidence="18">DNA-damage checkpoint kinase MEC1</fullName>
    </alternativeName>
    <alternativeName>
        <fullName evidence="17">Mitosis entry checkpoint protein 1</fullName>
    </alternativeName>
</protein>
<comment type="subunit">
    <text evidence="3">Associates with DNA double-strand breaks.</text>
</comment>
<evidence type="ECO:0000256" key="2">
    <source>
        <dbReference type="ARBA" id="ARBA00010769"/>
    </source>
</evidence>
<reference evidence="26 27" key="1">
    <citation type="submission" date="2021-11" db="EMBL/GenBank/DDBJ databases">
        <title>Black yeast isolated from Biological Soil Crust.</title>
        <authorList>
            <person name="Kurbessoian T."/>
        </authorList>
    </citation>
    <scope>NUCLEOTIDE SEQUENCE [LARGE SCALE GENOMIC DNA]</scope>
    <source>
        <strain evidence="26 27">CCFEE 5522</strain>
    </source>
</reference>
<dbReference type="EMBL" id="JAVFHQ010000010">
    <property type="protein sequence ID" value="KAK4547636.1"/>
    <property type="molecule type" value="Genomic_DNA"/>
</dbReference>
<dbReference type="InterPro" id="IPR003152">
    <property type="entry name" value="FATC_dom"/>
</dbReference>
<dbReference type="GO" id="GO:0000723">
    <property type="term" value="P:telomere maintenance"/>
    <property type="evidence" value="ECO:0007669"/>
    <property type="project" value="TreeGrafter"/>
</dbReference>
<keyword evidence="10" id="KW-0418">Kinase</keyword>
<keyword evidence="27" id="KW-1185">Reference proteome</keyword>
<evidence type="ECO:0000259" key="25">
    <source>
        <dbReference type="PROSITE" id="PS51190"/>
    </source>
</evidence>
<dbReference type="GO" id="GO:0005694">
    <property type="term" value="C:chromosome"/>
    <property type="evidence" value="ECO:0007669"/>
    <property type="project" value="TreeGrafter"/>
</dbReference>
<dbReference type="InterPro" id="IPR050517">
    <property type="entry name" value="DDR_Repair_Kinase"/>
</dbReference>
<dbReference type="CDD" id="cd00892">
    <property type="entry name" value="PIKKc_ATR"/>
    <property type="match status" value="1"/>
</dbReference>
<comment type="similarity">
    <text evidence="2">Belongs to the PI3/PI4-kinase family. ATM subfamily.</text>
</comment>
<comment type="catalytic activity">
    <reaction evidence="20">
        <text>L-threonyl-[protein] + ATP = O-phospho-L-threonyl-[protein] + ADP + H(+)</text>
        <dbReference type="Rhea" id="RHEA:46608"/>
        <dbReference type="Rhea" id="RHEA-COMP:11060"/>
        <dbReference type="Rhea" id="RHEA-COMP:11605"/>
        <dbReference type="ChEBI" id="CHEBI:15378"/>
        <dbReference type="ChEBI" id="CHEBI:30013"/>
        <dbReference type="ChEBI" id="CHEBI:30616"/>
        <dbReference type="ChEBI" id="CHEBI:61977"/>
        <dbReference type="ChEBI" id="CHEBI:456216"/>
        <dbReference type="EC" id="2.7.11.1"/>
    </reaction>
</comment>
<dbReference type="InterPro" id="IPR014009">
    <property type="entry name" value="PIK_FAT"/>
</dbReference>
<evidence type="ECO:0000256" key="18">
    <source>
        <dbReference type="ARBA" id="ARBA00030459"/>
    </source>
</evidence>
<evidence type="ECO:0000256" key="15">
    <source>
        <dbReference type="ARBA" id="ARBA00023254"/>
    </source>
</evidence>
<keyword evidence="12" id="KW-0156">Chromatin regulator</keyword>
<dbReference type="EC" id="2.7.11.1" evidence="4"/>
<evidence type="ECO:0000256" key="21">
    <source>
        <dbReference type="ARBA" id="ARBA00048679"/>
    </source>
</evidence>
<keyword evidence="13" id="KW-0234">DNA repair</keyword>
<dbReference type="SMART" id="SM00802">
    <property type="entry name" value="UME"/>
    <property type="match status" value="1"/>
</dbReference>
<dbReference type="SMART" id="SM01343">
    <property type="entry name" value="FATC"/>
    <property type="match status" value="1"/>
</dbReference>
<evidence type="ECO:0000256" key="19">
    <source>
        <dbReference type="ARBA" id="ARBA00033001"/>
    </source>
</evidence>
<dbReference type="InterPro" id="IPR057564">
    <property type="entry name" value="HEAT_ATR"/>
</dbReference>
<feature type="domain" description="FATC" evidence="25">
    <location>
        <begin position="2336"/>
        <end position="2368"/>
    </location>
</feature>
<dbReference type="InterPro" id="IPR058681">
    <property type="entry name" value="HEAT_MEC1_N"/>
</dbReference>
<dbReference type="InterPro" id="IPR011009">
    <property type="entry name" value="Kinase-like_dom_sf"/>
</dbReference>
<dbReference type="PANTHER" id="PTHR11139:SF125">
    <property type="entry name" value="SERINE_THREONINE-PROTEIN KINASE MEC1"/>
    <property type="match status" value="1"/>
</dbReference>
<keyword evidence="9" id="KW-0227">DNA damage</keyword>
<dbReference type="InterPro" id="IPR003151">
    <property type="entry name" value="PIK-rel_kinase_FAT"/>
</dbReference>
<dbReference type="Pfam" id="PF23593">
    <property type="entry name" value="HEAT_ATR"/>
    <property type="match status" value="1"/>
</dbReference>
<dbReference type="Pfam" id="PF02259">
    <property type="entry name" value="FAT"/>
    <property type="match status" value="1"/>
</dbReference>
<dbReference type="PROSITE" id="PS50290">
    <property type="entry name" value="PI3_4_KINASE_3"/>
    <property type="match status" value="1"/>
</dbReference>
<organism evidence="26 27">
    <name type="scientific">Oleoguttula mirabilis</name>
    <dbReference type="NCBI Taxonomy" id="1507867"/>
    <lineage>
        <taxon>Eukaryota</taxon>
        <taxon>Fungi</taxon>
        <taxon>Dikarya</taxon>
        <taxon>Ascomycota</taxon>
        <taxon>Pezizomycotina</taxon>
        <taxon>Dothideomycetes</taxon>
        <taxon>Dothideomycetidae</taxon>
        <taxon>Mycosphaerellales</taxon>
        <taxon>Teratosphaeriaceae</taxon>
        <taxon>Oleoguttula</taxon>
    </lineage>
</organism>
<evidence type="ECO:0000256" key="8">
    <source>
        <dbReference type="ARBA" id="ARBA00022741"/>
    </source>
</evidence>
<dbReference type="InterPro" id="IPR056802">
    <property type="entry name" value="ATR-like_M-HEAT"/>
</dbReference>
<dbReference type="Gene3D" id="3.30.1010.10">
    <property type="entry name" value="Phosphatidylinositol 3-kinase Catalytic Subunit, Chain A, domain 4"/>
    <property type="match status" value="1"/>
</dbReference>
<evidence type="ECO:0000313" key="27">
    <source>
        <dbReference type="Proteomes" id="UP001324427"/>
    </source>
</evidence>
<dbReference type="SMART" id="SM00146">
    <property type="entry name" value="PI3Kc"/>
    <property type="match status" value="1"/>
</dbReference>
<evidence type="ECO:0000256" key="16">
    <source>
        <dbReference type="ARBA" id="ARBA00025079"/>
    </source>
</evidence>
<evidence type="ECO:0000313" key="26">
    <source>
        <dbReference type="EMBL" id="KAK4547636.1"/>
    </source>
</evidence>
<dbReference type="Pfam" id="PF08064">
    <property type="entry name" value="UME"/>
    <property type="match status" value="1"/>
</dbReference>
<evidence type="ECO:0000256" key="7">
    <source>
        <dbReference type="ARBA" id="ARBA00022679"/>
    </source>
</evidence>
<dbReference type="Pfam" id="PF00454">
    <property type="entry name" value="PI3_PI4_kinase"/>
    <property type="match status" value="1"/>
</dbReference>
<dbReference type="InterPro" id="IPR000403">
    <property type="entry name" value="PI3/4_kinase_cat_dom"/>
</dbReference>
<evidence type="ECO:0000256" key="20">
    <source>
        <dbReference type="ARBA" id="ARBA00047899"/>
    </source>
</evidence>
<comment type="subcellular location">
    <subcellularLocation>
        <location evidence="1">Nucleus</location>
    </subcellularLocation>
</comment>
<dbReference type="Pfam" id="PF25385">
    <property type="entry name" value="HEAT_MEC1_N"/>
    <property type="match status" value="1"/>
</dbReference>
<keyword evidence="7" id="KW-0808">Transferase</keyword>
<dbReference type="GO" id="GO:0005634">
    <property type="term" value="C:nucleus"/>
    <property type="evidence" value="ECO:0007669"/>
    <property type="project" value="UniProtKB-SubCell"/>
</dbReference>
<dbReference type="InterPro" id="IPR016024">
    <property type="entry name" value="ARM-type_fold"/>
</dbReference>
<dbReference type="Gene3D" id="1.10.1070.11">
    <property type="entry name" value="Phosphatidylinositol 3-/4-kinase, catalytic domain"/>
    <property type="match status" value="1"/>
</dbReference>
<keyword evidence="8" id="KW-0547">Nucleotide-binding</keyword>
<evidence type="ECO:0000256" key="22">
    <source>
        <dbReference type="SAM" id="MobiDB-lite"/>
    </source>
</evidence>
<proteinExistence type="inferred from homology"/>
<evidence type="ECO:0000256" key="10">
    <source>
        <dbReference type="ARBA" id="ARBA00022777"/>
    </source>
</evidence>
<evidence type="ECO:0000256" key="1">
    <source>
        <dbReference type="ARBA" id="ARBA00004123"/>
    </source>
</evidence>
<evidence type="ECO:0000256" key="13">
    <source>
        <dbReference type="ARBA" id="ARBA00023204"/>
    </source>
</evidence>
<gene>
    <name evidence="26" type="ORF">LTR36_000593</name>
</gene>
<evidence type="ECO:0000256" key="9">
    <source>
        <dbReference type="ARBA" id="ARBA00022763"/>
    </source>
</evidence>
<feature type="domain" description="PI3K/PI4K catalytic" evidence="23">
    <location>
        <begin position="2033"/>
        <end position="2341"/>
    </location>
</feature>
<dbReference type="SUPFAM" id="SSF48371">
    <property type="entry name" value="ARM repeat"/>
    <property type="match status" value="1"/>
</dbReference>
<evidence type="ECO:0000256" key="17">
    <source>
        <dbReference type="ARBA" id="ARBA00029679"/>
    </source>
</evidence>
<comment type="catalytic activity">
    <reaction evidence="21">
        <text>L-seryl-[protein] + ATP = O-phospho-L-seryl-[protein] + ADP + H(+)</text>
        <dbReference type="Rhea" id="RHEA:17989"/>
        <dbReference type="Rhea" id="RHEA-COMP:9863"/>
        <dbReference type="Rhea" id="RHEA-COMP:11604"/>
        <dbReference type="ChEBI" id="CHEBI:15378"/>
        <dbReference type="ChEBI" id="CHEBI:29999"/>
        <dbReference type="ChEBI" id="CHEBI:30616"/>
        <dbReference type="ChEBI" id="CHEBI:83421"/>
        <dbReference type="ChEBI" id="CHEBI:456216"/>
        <dbReference type="EC" id="2.7.11.1"/>
    </reaction>
</comment>
<comment type="caution">
    <text evidence="26">The sequence shown here is derived from an EMBL/GenBank/DDBJ whole genome shotgun (WGS) entry which is preliminary data.</text>
</comment>
<accession>A0AAV9JPX7</accession>
<keyword evidence="15" id="KW-0469">Meiosis</keyword>
<dbReference type="GO" id="GO:0004674">
    <property type="term" value="F:protein serine/threonine kinase activity"/>
    <property type="evidence" value="ECO:0007669"/>
    <property type="project" value="UniProtKB-KW"/>
</dbReference>